<dbReference type="BioCyc" id="AURANTIMONAS:SI859A1_02197-MONOMER"/>
<sequence length="456" mass="49412">MSVNTREERRQAVSKAELVSALSYALDLTEGQPDGHGLRCCWIGMNVGRAIGLSEPEMADLYYTLLLKDIGCSSNAARICQLFLTDDIAFKRDIKTVSDSLPHVLHFVLKHTGLKASLAERFRAMVVALAKGDTISRELIETRCHRGADIVRQMRFPETVAAGILDLDEHWNGKGQPQALKGEAIALFGRIALLAQVVDVFHSSADADFALREVTARSGSWFDPALIDAFTTVAADPAVWTTLSAPDLAATVIGLAPHNNAELADEEFLDCLAEAFAQVVDSKSPYTGGHSERVALFTDLIAEKLGLSDEHRRFLKRVALLHDIGKLSVSNQILDKPGKLDADEWAVIKGHPGFSEAILSRISIFADLARIAGAHHERLDGRGYPNGLAGDDICFDTRIITTADIFDALTAERPYRAAMPVSKALAIMRADVGTAIDARCFAALEAAIESIDRAAA</sequence>
<name>Q1YMK0_AURMS</name>
<gene>
    <name evidence="3" type="ORF">SI859A1_02197</name>
</gene>
<proteinExistence type="predicted"/>
<dbReference type="FunFam" id="1.10.3210.10:FF:000018">
    <property type="entry name" value="Two-component system response regulator"/>
    <property type="match status" value="1"/>
</dbReference>
<dbReference type="PANTHER" id="PTHR45228">
    <property type="entry name" value="CYCLIC DI-GMP PHOSPHODIESTERASE TM_0186-RELATED"/>
    <property type="match status" value="1"/>
</dbReference>
<dbReference type="Proteomes" id="UP000000321">
    <property type="component" value="Unassembled WGS sequence"/>
</dbReference>
<dbReference type="HOGENOM" id="CLU_040286_1_0_5"/>
<dbReference type="GO" id="GO:0009214">
    <property type="term" value="P:cyclic nucleotide catabolic process"/>
    <property type="evidence" value="ECO:0007669"/>
    <property type="project" value="UniProtKB-ARBA"/>
</dbReference>
<comment type="caution">
    <text evidence="3">The sequence shown here is derived from an EMBL/GenBank/DDBJ whole genome shotgun (WGS) entry which is preliminary data.</text>
</comment>
<dbReference type="PANTHER" id="PTHR45228:SF5">
    <property type="entry name" value="CYCLIC DI-GMP PHOSPHODIESTERASE VC_1348-RELATED"/>
    <property type="match status" value="1"/>
</dbReference>
<dbReference type="InterPro" id="IPR003607">
    <property type="entry name" value="HD/PDEase_dom"/>
</dbReference>
<organism evidence="3 4">
    <name type="scientific">Aurantimonas manganoxydans (strain ATCC BAA-1229 / DSM 21871 / SI85-9A1)</name>
    <dbReference type="NCBI Taxonomy" id="287752"/>
    <lineage>
        <taxon>Bacteria</taxon>
        <taxon>Pseudomonadati</taxon>
        <taxon>Pseudomonadota</taxon>
        <taxon>Alphaproteobacteria</taxon>
        <taxon>Hyphomicrobiales</taxon>
        <taxon>Aurantimonadaceae</taxon>
        <taxon>Aurantimonas</taxon>
    </lineage>
</organism>
<dbReference type="SUPFAM" id="SSF109604">
    <property type="entry name" value="HD-domain/PDEase-like"/>
    <property type="match status" value="2"/>
</dbReference>
<feature type="domain" description="HD-GYP" evidence="2">
    <location>
        <begin position="265"/>
        <end position="456"/>
    </location>
</feature>
<dbReference type="CDD" id="cd00077">
    <property type="entry name" value="HDc"/>
    <property type="match status" value="1"/>
</dbReference>
<dbReference type="Gene3D" id="1.10.3210.10">
    <property type="entry name" value="Hypothetical protein af1432"/>
    <property type="match status" value="2"/>
</dbReference>
<reference evidence="3 4" key="1">
    <citation type="journal article" date="2008" name="Appl. Environ. Microbiol.">
        <title>Genomic insights into Mn(II) oxidation by the marine alphaproteobacterium Aurantimonas sp. strain SI85-9A1.</title>
        <authorList>
            <person name="Dick G.J."/>
            <person name="Podell S."/>
            <person name="Johnson H.A."/>
            <person name="Rivera-Espinoza Y."/>
            <person name="Bernier-Latmani R."/>
            <person name="McCarthy J.K."/>
            <person name="Torpey J.W."/>
            <person name="Clement B.G."/>
            <person name="Gaasterland T."/>
            <person name="Tebo B.M."/>
        </authorList>
    </citation>
    <scope>NUCLEOTIDE SEQUENCE [LARGE SCALE GENOMIC DNA]</scope>
    <source>
        <strain evidence="3 4">SI85-9A1</strain>
    </source>
</reference>
<dbReference type="InterPro" id="IPR052020">
    <property type="entry name" value="Cyclic_di-GMP/3'3'-cGAMP_PDE"/>
</dbReference>
<feature type="domain" description="HD-GYP" evidence="2">
    <location>
        <begin position="11"/>
        <end position="246"/>
    </location>
</feature>
<evidence type="ECO:0000259" key="2">
    <source>
        <dbReference type="PROSITE" id="PS51832"/>
    </source>
</evidence>
<dbReference type="EMBL" id="AAPJ01000001">
    <property type="protein sequence ID" value="EAS51381.1"/>
    <property type="molecule type" value="Genomic_DNA"/>
</dbReference>
<protein>
    <submittedName>
        <fullName evidence="3">HD-GYP domain</fullName>
    </submittedName>
</protein>
<dbReference type="OrthoDB" id="9802066at2"/>
<dbReference type="GO" id="GO:0004112">
    <property type="term" value="F:cyclic-nucleotide phosphodiesterase activity"/>
    <property type="evidence" value="ECO:0007669"/>
    <property type="project" value="UniProtKB-ARBA"/>
</dbReference>
<keyword evidence="4" id="KW-1185">Reference proteome</keyword>
<dbReference type="RefSeq" id="WP_009210021.1">
    <property type="nucleotide sequence ID" value="NZ_BBWP01000042.1"/>
</dbReference>
<evidence type="ECO:0000256" key="1">
    <source>
        <dbReference type="ARBA" id="ARBA00022801"/>
    </source>
</evidence>
<dbReference type="InterPro" id="IPR037522">
    <property type="entry name" value="HD_GYP_dom"/>
</dbReference>
<dbReference type="AlphaFoldDB" id="Q1YMK0"/>
<dbReference type="Pfam" id="PF13487">
    <property type="entry name" value="HD_5"/>
    <property type="match status" value="2"/>
</dbReference>
<accession>Q1YMK0</accession>
<dbReference type="SMART" id="SM00471">
    <property type="entry name" value="HDc"/>
    <property type="match status" value="1"/>
</dbReference>
<keyword evidence="1" id="KW-0378">Hydrolase</keyword>
<evidence type="ECO:0000313" key="4">
    <source>
        <dbReference type="Proteomes" id="UP000000321"/>
    </source>
</evidence>
<dbReference type="PROSITE" id="PS51832">
    <property type="entry name" value="HD_GYP"/>
    <property type="match status" value="2"/>
</dbReference>
<evidence type="ECO:0000313" key="3">
    <source>
        <dbReference type="EMBL" id="EAS51381.1"/>
    </source>
</evidence>